<evidence type="ECO:0000313" key="4">
    <source>
        <dbReference type="EMBL" id="KAJ8891404.1"/>
    </source>
</evidence>
<gene>
    <name evidence="4" type="ORF">PR048_010920</name>
</gene>
<reference evidence="4 5" key="1">
    <citation type="submission" date="2023-02" db="EMBL/GenBank/DDBJ databases">
        <title>LHISI_Scaffold_Assembly.</title>
        <authorList>
            <person name="Stuart O.P."/>
            <person name="Cleave R."/>
            <person name="Magrath M.J.L."/>
            <person name="Mikheyev A.S."/>
        </authorList>
    </citation>
    <scope>NUCLEOTIDE SEQUENCE [LARGE SCALE GENOMIC DNA]</scope>
    <source>
        <strain evidence="4">Daus_M_001</strain>
        <tissue evidence="4">Leg muscle</tissue>
    </source>
</reference>
<evidence type="ECO:0000313" key="5">
    <source>
        <dbReference type="Proteomes" id="UP001159363"/>
    </source>
</evidence>
<feature type="domain" description="GCVT N-terminal" evidence="3">
    <location>
        <begin position="47"/>
        <end position="308"/>
    </location>
</feature>
<evidence type="ECO:0000256" key="2">
    <source>
        <dbReference type="ARBA" id="ARBA00015825"/>
    </source>
</evidence>
<name>A0ABQ9I434_9NEOP</name>
<protein>
    <recommendedName>
        <fullName evidence="2">Aminomethyltransferase, mitochondrial</fullName>
    </recommendedName>
</protein>
<proteinExistence type="predicted"/>
<keyword evidence="5" id="KW-1185">Reference proteome</keyword>
<comment type="caution">
    <text evidence="4">The sequence shown here is derived from an EMBL/GenBank/DDBJ whole genome shotgun (WGS) entry which is preliminary data.</text>
</comment>
<evidence type="ECO:0000256" key="1">
    <source>
        <dbReference type="ARBA" id="ARBA00011690"/>
    </source>
</evidence>
<dbReference type="PANTHER" id="PTHR43757">
    <property type="entry name" value="AMINOMETHYLTRANSFERASE"/>
    <property type="match status" value="1"/>
</dbReference>
<dbReference type="PIRSF" id="PIRSF006487">
    <property type="entry name" value="GcvT"/>
    <property type="match status" value="1"/>
</dbReference>
<dbReference type="SUPFAM" id="SSF103025">
    <property type="entry name" value="Folate-binding domain"/>
    <property type="match status" value="1"/>
</dbReference>
<dbReference type="Gene3D" id="4.10.1250.10">
    <property type="entry name" value="Aminomethyltransferase fragment"/>
    <property type="match status" value="1"/>
</dbReference>
<sequence length="348" mass="39295">MMRWLQQLSAPCRVTLLRACRAADRGEDVARFSTASLQQQEPRKTPLYDFHVSHGGRMVPFAGFLLPLSFGAEGVAASHRHTRSHCSLFDVSHMLQTEVRGKDRVAFLESLCPADLRTLLPNRAALTVFTHPITGGILDDLVVSNTSLGFLHIVSNAGRRLEDKELLEQRQVEFRARGQDVDLVFLEPEERALLAIQGPNTERVLQHLVDVDLRDLSFMATTAARLGDFRCRLTRCGYTGEDGVEVSLRAEHTAQAVEMILESDPDCIKMAGLGARDSLRLEAGLCLYGSDIDMNTTPVEAGLSWLIGVVWLWLECVVWLWLERVVWLWLESVMWLWLERVVWLCWSV</sequence>
<dbReference type="PANTHER" id="PTHR43757:SF16">
    <property type="entry name" value="AMINOMETHYLTRANSFERASE, MITOCHONDRIAL"/>
    <property type="match status" value="1"/>
</dbReference>
<accession>A0ABQ9I434</accession>
<dbReference type="Gene3D" id="3.30.70.1400">
    <property type="entry name" value="Aminomethyltransferase beta-barrel domains"/>
    <property type="match status" value="1"/>
</dbReference>
<dbReference type="InterPro" id="IPR027266">
    <property type="entry name" value="TrmE/GcvT-like"/>
</dbReference>
<dbReference type="EMBL" id="JARBHB010000003">
    <property type="protein sequence ID" value="KAJ8891404.1"/>
    <property type="molecule type" value="Genomic_DNA"/>
</dbReference>
<dbReference type="InterPro" id="IPR006222">
    <property type="entry name" value="GCVT_N"/>
</dbReference>
<evidence type="ECO:0000259" key="3">
    <source>
        <dbReference type="Pfam" id="PF01571"/>
    </source>
</evidence>
<dbReference type="Gene3D" id="3.30.1360.120">
    <property type="entry name" value="Probable tRNA modification gtpase trme, domain 1"/>
    <property type="match status" value="1"/>
</dbReference>
<dbReference type="Pfam" id="PF01571">
    <property type="entry name" value="GCV_T"/>
    <property type="match status" value="1"/>
</dbReference>
<dbReference type="Proteomes" id="UP001159363">
    <property type="component" value="Chromosome 3"/>
</dbReference>
<dbReference type="InterPro" id="IPR028896">
    <property type="entry name" value="GcvT/YgfZ/DmdA"/>
</dbReference>
<comment type="subunit">
    <text evidence="1">The glycine cleavage system is composed of four proteins: P, T, L and H.</text>
</comment>
<organism evidence="4 5">
    <name type="scientific">Dryococelus australis</name>
    <dbReference type="NCBI Taxonomy" id="614101"/>
    <lineage>
        <taxon>Eukaryota</taxon>
        <taxon>Metazoa</taxon>
        <taxon>Ecdysozoa</taxon>
        <taxon>Arthropoda</taxon>
        <taxon>Hexapoda</taxon>
        <taxon>Insecta</taxon>
        <taxon>Pterygota</taxon>
        <taxon>Neoptera</taxon>
        <taxon>Polyneoptera</taxon>
        <taxon>Phasmatodea</taxon>
        <taxon>Verophasmatodea</taxon>
        <taxon>Anareolatae</taxon>
        <taxon>Phasmatidae</taxon>
        <taxon>Eurycanthinae</taxon>
        <taxon>Dryococelus</taxon>
    </lineage>
</organism>